<proteinExistence type="predicted"/>
<name>A0A2X0MKH9_9BASI</name>
<protein>
    <submittedName>
        <fullName evidence="1">BQ5605_C002g01375 protein</fullName>
    </submittedName>
</protein>
<dbReference type="AlphaFoldDB" id="A0A2X0MKH9"/>
<dbReference type="EMBL" id="FQNC01000041">
    <property type="protein sequence ID" value="SGY32526.1"/>
    <property type="molecule type" value="Genomic_DNA"/>
</dbReference>
<evidence type="ECO:0000313" key="1">
    <source>
        <dbReference type="EMBL" id="SGY32526.1"/>
    </source>
</evidence>
<organism evidence="1 2">
    <name type="scientific">Microbotryum silenes-dioicae</name>
    <dbReference type="NCBI Taxonomy" id="796604"/>
    <lineage>
        <taxon>Eukaryota</taxon>
        <taxon>Fungi</taxon>
        <taxon>Dikarya</taxon>
        <taxon>Basidiomycota</taxon>
        <taxon>Pucciniomycotina</taxon>
        <taxon>Microbotryomycetes</taxon>
        <taxon>Microbotryales</taxon>
        <taxon>Microbotryaceae</taxon>
        <taxon>Microbotryum</taxon>
    </lineage>
</organism>
<gene>
    <name evidence="1" type="primary">BQ5605_C002g01375</name>
    <name evidence="1" type="ORF">BQ5605_C002G01375</name>
</gene>
<reference evidence="1 2" key="1">
    <citation type="submission" date="2016-11" db="EMBL/GenBank/DDBJ databases">
        <authorList>
            <person name="Jaros S."/>
            <person name="Januszkiewicz K."/>
            <person name="Wedrychowicz H."/>
        </authorList>
    </citation>
    <scope>NUCLEOTIDE SEQUENCE [LARGE SCALE GENOMIC DNA]</scope>
</reference>
<dbReference type="Proteomes" id="UP000249464">
    <property type="component" value="Unassembled WGS sequence"/>
</dbReference>
<keyword evidence="2" id="KW-1185">Reference proteome</keyword>
<sequence>MRSDASSSARAPRSAVDKLSALPSITDLLAALTEQVNSIPTQIREGFDFGLRHLPREPFTPNNHISNDDDASREAAAKELLRLLRDGRIAGRFDYDWLRPQVGSFRFNPLSVTGKRREPGQPPKHRVIENMSYPRAYDAHRDLFWFRLCGCFLPSFSPAVATAAHDDLLGGLNLHSSTDVTQDFLELRFPSITIFKQVDDVVVFCPDAALAPDIGFDWTHCFTCWALHNVRQELSEGKEVLGDANNLVYCFALKPPSTHVDASSDASEIALGIVIDSRTSVFPLPSNWEELRDAHITVAETCAVESAHRTQFSS</sequence>
<evidence type="ECO:0000313" key="2">
    <source>
        <dbReference type="Proteomes" id="UP000249464"/>
    </source>
</evidence>
<accession>A0A2X0MKH9</accession>